<dbReference type="PANTHER" id="PTHR31672">
    <property type="entry name" value="BNACNNG10540D PROTEIN"/>
    <property type="match status" value="1"/>
</dbReference>
<gene>
    <name evidence="2" type="ORF">CASFOL_016329</name>
</gene>
<dbReference type="InterPro" id="IPR036047">
    <property type="entry name" value="F-box-like_dom_sf"/>
</dbReference>
<dbReference type="SUPFAM" id="SSF81383">
    <property type="entry name" value="F-box domain"/>
    <property type="match status" value="1"/>
</dbReference>
<organism evidence="2 3">
    <name type="scientific">Castilleja foliolosa</name>
    <dbReference type="NCBI Taxonomy" id="1961234"/>
    <lineage>
        <taxon>Eukaryota</taxon>
        <taxon>Viridiplantae</taxon>
        <taxon>Streptophyta</taxon>
        <taxon>Embryophyta</taxon>
        <taxon>Tracheophyta</taxon>
        <taxon>Spermatophyta</taxon>
        <taxon>Magnoliopsida</taxon>
        <taxon>eudicotyledons</taxon>
        <taxon>Gunneridae</taxon>
        <taxon>Pentapetalae</taxon>
        <taxon>asterids</taxon>
        <taxon>lamiids</taxon>
        <taxon>Lamiales</taxon>
        <taxon>Orobanchaceae</taxon>
        <taxon>Pedicularideae</taxon>
        <taxon>Castillejinae</taxon>
        <taxon>Castilleja</taxon>
    </lineage>
</organism>
<dbReference type="PROSITE" id="PS50181">
    <property type="entry name" value="FBOX"/>
    <property type="match status" value="1"/>
</dbReference>
<dbReference type="InterPro" id="IPR006527">
    <property type="entry name" value="F-box-assoc_dom_typ1"/>
</dbReference>
<protein>
    <recommendedName>
        <fullName evidence="1">F-box domain-containing protein</fullName>
    </recommendedName>
</protein>
<dbReference type="CDD" id="cd22157">
    <property type="entry name" value="F-box_AtFBW1-like"/>
    <property type="match status" value="1"/>
</dbReference>
<dbReference type="EMBL" id="JAVIJP010000017">
    <property type="protein sequence ID" value="KAL3641361.1"/>
    <property type="molecule type" value="Genomic_DNA"/>
</dbReference>
<dbReference type="InterPro" id="IPR050796">
    <property type="entry name" value="SCF_F-box_component"/>
</dbReference>
<accession>A0ABD3DGA1</accession>
<dbReference type="SMART" id="SM00256">
    <property type="entry name" value="FBOX"/>
    <property type="match status" value="1"/>
</dbReference>
<dbReference type="AlphaFoldDB" id="A0ABD3DGA1"/>
<name>A0ABD3DGA1_9LAMI</name>
<dbReference type="PANTHER" id="PTHR31672:SF13">
    <property type="entry name" value="F-BOX PROTEIN CPR30-LIKE"/>
    <property type="match status" value="1"/>
</dbReference>
<evidence type="ECO:0000313" key="3">
    <source>
        <dbReference type="Proteomes" id="UP001632038"/>
    </source>
</evidence>
<dbReference type="NCBIfam" id="TIGR01640">
    <property type="entry name" value="F_box_assoc_1"/>
    <property type="match status" value="1"/>
</dbReference>
<dbReference type="Pfam" id="PF07734">
    <property type="entry name" value="FBA_1"/>
    <property type="match status" value="1"/>
</dbReference>
<evidence type="ECO:0000259" key="1">
    <source>
        <dbReference type="PROSITE" id="PS50181"/>
    </source>
</evidence>
<reference evidence="3" key="1">
    <citation type="journal article" date="2024" name="IScience">
        <title>Strigolactones Initiate the Formation of Haustorium-like Structures in Castilleja.</title>
        <authorList>
            <person name="Buerger M."/>
            <person name="Peterson D."/>
            <person name="Chory J."/>
        </authorList>
    </citation>
    <scope>NUCLEOTIDE SEQUENCE [LARGE SCALE GENOMIC DNA]</scope>
</reference>
<dbReference type="InterPro" id="IPR001810">
    <property type="entry name" value="F-box_dom"/>
</dbReference>
<dbReference type="Pfam" id="PF00646">
    <property type="entry name" value="F-box"/>
    <property type="match status" value="1"/>
</dbReference>
<dbReference type="InterPro" id="IPR017451">
    <property type="entry name" value="F-box-assoc_interact_dom"/>
</dbReference>
<dbReference type="Proteomes" id="UP001632038">
    <property type="component" value="Unassembled WGS sequence"/>
</dbReference>
<dbReference type="Gene3D" id="1.20.1280.50">
    <property type="match status" value="1"/>
</dbReference>
<comment type="caution">
    <text evidence="2">The sequence shown here is derived from an EMBL/GenBank/DDBJ whole genome shotgun (WGS) entry which is preliminary data.</text>
</comment>
<sequence>MEIKIMLMNLPTNVIVEILARLPAKTIIQCKTVCKTFLHLITHPYFTSLHFSLARPGLIVHHSEMFKNFFKLVDFDDSYDSHSLPHETMAKFNLAGISNFRDANIVIDGSVNGLLFVRDINYKHETLYVCNPLTHEYFQLPSPNGVVQYPMVVTHGFGLTRKTGDYKIVRILHQRELNPVNGHCVGVPFSEYQVYSFAKRAWGNVVRWGPARFAYDSHLIGLFFQGNVHWLIQDLEGFELISCFDLENEVFQPFPSPFPGRRILGSLGVLRGCLSLCDNTDHQNIDIWAMREYGVEKTWTKEIVIRKMPELVGPSFQIVYALKVFDDGNVLMLWGDFFMFYYCGKSRIVEEVDLDQPRGPNSIEAIHHIPSFLSLKSFVMENVCTF</sequence>
<evidence type="ECO:0000313" key="2">
    <source>
        <dbReference type="EMBL" id="KAL3641361.1"/>
    </source>
</evidence>
<proteinExistence type="predicted"/>
<feature type="domain" description="F-box" evidence="1">
    <location>
        <begin position="4"/>
        <end position="49"/>
    </location>
</feature>
<keyword evidence="3" id="KW-1185">Reference proteome</keyword>